<dbReference type="PANTHER" id="PTHR12526">
    <property type="entry name" value="GLYCOSYLTRANSFERASE"/>
    <property type="match status" value="1"/>
</dbReference>
<dbReference type="Gene3D" id="3.40.50.2000">
    <property type="entry name" value="Glycogen Phosphorylase B"/>
    <property type="match status" value="2"/>
</dbReference>
<evidence type="ECO:0000259" key="2">
    <source>
        <dbReference type="Pfam" id="PF13439"/>
    </source>
</evidence>
<evidence type="ECO:0000313" key="3">
    <source>
        <dbReference type="EMBL" id="HGL41391.1"/>
    </source>
</evidence>
<dbReference type="InterPro" id="IPR028098">
    <property type="entry name" value="Glyco_trans_4-like_N"/>
</dbReference>
<comment type="caution">
    <text evidence="4">The sequence shown here is derived from an EMBL/GenBank/DDBJ whole genome shotgun (WGS) entry which is preliminary data.</text>
</comment>
<dbReference type="AlphaFoldDB" id="A0A7C4I7F3"/>
<protein>
    <submittedName>
        <fullName evidence="4">Glycosyltransferase family 1 protein</fullName>
    </submittedName>
</protein>
<dbReference type="GO" id="GO:0016757">
    <property type="term" value="F:glycosyltransferase activity"/>
    <property type="evidence" value="ECO:0007669"/>
    <property type="project" value="InterPro"/>
</dbReference>
<dbReference type="Pfam" id="PF00534">
    <property type="entry name" value="Glycos_transf_1"/>
    <property type="match status" value="1"/>
</dbReference>
<dbReference type="SUPFAM" id="SSF53756">
    <property type="entry name" value="UDP-Glycosyltransferase/glycogen phosphorylase"/>
    <property type="match status" value="1"/>
</dbReference>
<keyword evidence="4" id="KW-0808">Transferase</keyword>
<dbReference type="CDD" id="cd03801">
    <property type="entry name" value="GT4_PimA-like"/>
    <property type="match status" value="1"/>
</dbReference>
<sequence length="388" mass="43417">MVSVMTFIGRVEGLDAPTLHAQYFEEYLLLSRHVDHLKVVTDTVVSRRLDIPPNMEIVKLPAIRIPKIYGATKILFYGFKPVLEGDNIDVLYVRTFSPPELSAIWFGRLFSDIPSVLVLPGTWLFGHPSSAKGKERFYRWFLRRALDSCEKVVLYSRHMLPEVLLYHPKLEVSKIVYIHNGVNIVRFSPDGEKSKRLIELKRGRKCILYVGRVNEKKGVEDLIKAFRIVSTRNSDCVLAIAGAGDAGYVGRLVEDVKESGLDDRVFFLGPVPNSEIPMLYRSADVLAYASRGGEGIPRALLEGMACGLPAVATKVAGIPEAVIDGFNGFIVEPSDINALADRLSTLIADDSLCRKMGFNARRHIEKEFSLDVVVQRIARLLEDVGRFK</sequence>
<organism evidence="4">
    <name type="scientific">Caldiarchaeum subterraneum</name>
    <dbReference type="NCBI Taxonomy" id="311458"/>
    <lineage>
        <taxon>Archaea</taxon>
        <taxon>Nitrososphaerota</taxon>
        <taxon>Candidatus Caldarchaeales</taxon>
        <taxon>Candidatus Caldarchaeaceae</taxon>
        <taxon>Candidatus Caldarchaeum</taxon>
    </lineage>
</organism>
<name>A0A7C4I7F3_CALS0</name>
<dbReference type="EMBL" id="DTAD01000024">
    <property type="protein sequence ID" value="HGN89972.1"/>
    <property type="molecule type" value="Genomic_DNA"/>
</dbReference>
<feature type="domain" description="Glycosyl transferase family 1" evidence="1">
    <location>
        <begin position="198"/>
        <end position="362"/>
    </location>
</feature>
<feature type="domain" description="Glycosyltransferase subfamily 4-like N-terminal" evidence="2">
    <location>
        <begin position="44"/>
        <end position="184"/>
    </location>
</feature>
<accession>A0A7C4I7F3</accession>
<proteinExistence type="predicted"/>
<dbReference type="InterPro" id="IPR001296">
    <property type="entry name" value="Glyco_trans_1"/>
</dbReference>
<evidence type="ECO:0000313" key="4">
    <source>
        <dbReference type="EMBL" id="HGN89972.1"/>
    </source>
</evidence>
<dbReference type="EMBL" id="DTCM01000083">
    <property type="protein sequence ID" value="HGL41391.1"/>
    <property type="molecule type" value="Genomic_DNA"/>
</dbReference>
<dbReference type="PANTHER" id="PTHR12526:SF630">
    <property type="entry name" value="GLYCOSYLTRANSFERASE"/>
    <property type="match status" value="1"/>
</dbReference>
<dbReference type="Pfam" id="PF13439">
    <property type="entry name" value="Glyco_transf_4"/>
    <property type="match status" value="1"/>
</dbReference>
<gene>
    <name evidence="4" type="ORF">ENT82_02435</name>
    <name evidence="3" type="ORF">ENU43_06985</name>
</gene>
<reference evidence="4" key="1">
    <citation type="journal article" date="2020" name="mSystems">
        <title>Genome- and Community-Level Interaction Insights into Carbon Utilization and Element Cycling Functions of Hydrothermarchaeota in Hydrothermal Sediment.</title>
        <authorList>
            <person name="Zhou Z."/>
            <person name="Liu Y."/>
            <person name="Xu W."/>
            <person name="Pan J."/>
            <person name="Luo Z.H."/>
            <person name="Li M."/>
        </authorList>
    </citation>
    <scope>NUCLEOTIDE SEQUENCE [LARGE SCALE GENOMIC DNA]</scope>
    <source>
        <strain evidence="4">SpSt-613</strain>
        <strain evidence="3">SpSt-669</strain>
    </source>
</reference>
<evidence type="ECO:0000259" key="1">
    <source>
        <dbReference type="Pfam" id="PF00534"/>
    </source>
</evidence>